<dbReference type="AlphaFoldDB" id="A0AAN6PGB5"/>
<feature type="domain" description="HPP transmembrane region" evidence="3">
    <location>
        <begin position="54"/>
        <end position="215"/>
    </location>
</feature>
<dbReference type="Proteomes" id="UP001303115">
    <property type="component" value="Unassembled WGS sequence"/>
</dbReference>
<evidence type="ECO:0000256" key="1">
    <source>
        <dbReference type="SAM" id="MobiDB-lite"/>
    </source>
</evidence>
<dbReference type="PANTHER" id="PTHR33741">
    <property type="entry name" value="TRANSMEMBRANE PROTEIN DDB_G0269096-RELATED"/>
    <property type="match status" value="1"/>
</dbReference>
<protein>
    <submittedName>
        <fullName evidence="4">HPP family-domain-containing protein</fullName>
    </submittedName>
</protein>
<evidence type="ECO:0000259" key="3">
    <source>
        <dbReference type="Pfam" id="PF04982"/>
    </source>
</evidence>
<feature type="transmembrane region" description="Helical" evidence="2">
    <location>
        <begin position="87"/>
        <end position="105"/>
    </location>
</feature>
<dbReference type="Pfam" id="PF04982">
    <property type="entry name" value="TM_HPP"/>
    <property type="match status" value="1"/>
</dbReference>
<feature type="transmembrane region" description="Helical" evidence="2">
    <location>
        <begin position="117"/>
        <end position="135"/>
    </location>
</feature>
<dbReference type="PANTHER" id="PTHR33741:SF5">
    <property type="entry name" value="TRANSMEMBRANE PROTEIN DDB_G0269096-RELATED"/>
    <property type="match status" value="1"/>
</dbReference>
<feature type="transmembrane region" description="Helical" evidence="2">
    <location>
        <begin position="185"/>
        <end position="207"/>
    </location>
</feature>
<keyword evidence="2" id="KW-0472">Membrane</keyword>
<feature type="transmembrane region" description="Helical" evidence="2">
    <location>
        <begin position="142"/>
        <end position="165"/>
    </location>
</feature>
<feature type="transmembrane region" description="Helical" evidence="2">
    <location>
        <begin position="58"/>
        <end position="80"/>
    </location>
</feature>
<name>A0AAN6PGB5_9PEZI</name>
<dbReference type="InterPro" id="IPR007065">
    <property type="entry name" value="HPP"/>
</dbReference>
<proteinExistence type="predicted"/>
<keyword evidence="2" id="KW-0812">Transmembrane</keyword>
<organism evidence="4 5">
    <name type="scientific">Parachaetomium inaequale</name>
    <dbReference type="NCBI Taxonomy" id="2588326"/>
    <lineage>
        <taxon>Eukaryota</taxon>
        <taxon>Fungi</taxon>
        <taxon>Dikarya</taxon>
        <taxon>Ascomycota</taxon>
        <taxon>Pezizomycotina</taxon>
        <taxon>Sordariomycetes</taxon>
        <taxon>Sordariomycetidae</taxon>
        <taxon>Sordariales</taxon>
        <taxon>Chaetomiaceae</taxon>
        <taxon>Parachaetomium</taxon>
    </lineage>
</organism>
<keyword evidence="2" id="KW-1133">Transmembrane helix</keyword>
<evidence type="ECO:0000313" key="5">
    <source>
        <dbReference type="Proteomes" id="UP001303115"/>
    </source>
</evidence>
<accession>A0AAN6PGB5</accession>
<dbReference type="InterPro" id="IPR058581">
    <property type="entry name" value="TM_HPP"/>
</dbReference>
<feature type="compositionally biased region" description="Basic and acidic residues" evidence="1">
    <location>
        <begin position="251"/>
        <end position="261"/>
    </location>
</feature>
<feature type="region of interest" description="Disordered" evidence="1">
    <location>
        <begin position="232"/>
        <end position="288"/>
    </location>
</feature>
<reference evidence="5" key="1">
    <citation type="journal article" date="2023" name="Mol. Phylogenet. Evol.">
        <title>Genome-scale phylogeny and comparative genomics of the fungal order Sordariales.</title>
        <authorList>
            <person name="Hensen N."/>
            <person name="Bonometti L."/>
            <person name="Westerberg I."/>
            <person name="Brannstrom I.O."/>
            <person name="Guillou S."/>
            <person name="Cros-Aarteil S."/>
            <person name="Calhoun S."/>
            <person name="Haridas S."/>
            <person name="Kuo A."/>
            <person name="Mondo S."/>
            <person name="Pangilinan J."/>
            <person name="Riley R."/>
            <person name="LaButti K."/>
            <person name="Andreopoulos B."/>
            <person name="Lipzen A."/>
            <person name="Chen C."/>
            <person name="Yan M."/>
            <person name="Daum C."/>
            <person name="Ng V."/>
            <person name="Clum A."/>
            <person name="Steindorff A."/>
            <person name="Ohm R.A."/>
            <person name="Martin F."/>
            <person name="Silar P."/>
            <person name="Natvig D.O."/>
            <person name="Lalanne C."/>
            <person name="Gautier V."/>
            <person name="Ament-Velasquez S.L."/>
            <person name="Kruys A."/>
            <person name="Hutchinson M.I."/>
            <person name="Powell A.J."/>
            <person name="Barry K."/>
            <person name="Miller A.N."/>
            <person name="Grigoriev I.V."/>
            <person name="Debuchy R."/>
            <person name="Gladieux P."/>
            <person name="Hiltunen Thoren M."/>
            <person name="Johannesson H."/>
        </authorList>
    </citation>
    <scope>NUCLEOTIDE SEQUENCE [LARGE SCALE GENOMIC DNA]</scope>
    <source>
        <strain evidence="5">CBS 284.82</strain>
    </source>
</reference>
<evidence type="ECO:0000256" key="2">
    <source>
        <dbReference type="SAM" id="Phobius"/>
    </source>
</evidence>
<feature type="compositionally biased region" description="Low complexity" evidence="1">
    <location>
        <begin position="269"/>
        <end position="284"/>
    </location>
</feature>
<sequence>MIPPAQHRRGPSRWHFDIDKHLNPFFPPSALPRLPAPVAHFFGYRTHAPPRPLGNLAMIFWAVIGVFSSLAIIGAVALAVPAFQARGVPTIIGSFGAAAVLDFYAVESPLAQPRNAILGQLVSALTGISVCKLFALSPHFEAVRWLGAALACACATAMMALTGTVHPPAGATALMAVLDPDVSDLGWFLFLPLLLGCCLMLAVAMLVNNIQRRFPYYWWSPGETGTYWRREKGGEVETEESGEKSHRHGHGGGEGKKKQQQQEDDSEESSSGSISSGDLESGSSTAGELARTVSVVSGRGGEIVIRRGRVHIPDGLSLRPEEILSLETLSERL</sequence>
<keyword evidence="5" id="KW-1185">Reference proteome</keyword>
<dbReference type="EMBL" id="MU854399">
    <property type="protein sequence ID" value="KAK4039480.1"/>
    <property type="molecule type" value="Genomic_DNA"/>
</dbReference>
<evidence type="ECO:0000313" key="4">
    <source>
        <dbReference type="EMBL" id="KAK4039480.1"/>
    </source>
</evidence>
<gene>
    <name evidence="4" type="ORF">C8A01DRAFT_36518</name>
</gene>
<comment type="caution">
    <text evidence="4">The sequence shown here is derived from an EMBL/GenBank/DDBJ whole genome shotgun (WGS) entry which is preliminary data.</text>
</comment>